<dbReference type="InterPro" id="IPR001845">
    <property type="entry name" value="HTH_ArsR_DNA-bd_dom"/>
</dbReference>
<dbReference type="Gene3D" id="1.10.10.10">
    <property type="entry name" value="Winged helix-like DNA-binding domain superfamily/Winged helix DNA-binding domain"/>
    <property type="match status" value="1"/>
</dbReference>
<dbReference type="CDD" id="cd00090">
    <property type="entry name" value="HTH_ARSR"/>
    <property type="match status" value="1"/>
</dbReference>
<dbReference type="InterPro" id="IPR036388">
    <property type="entry name" value="WH-like_DNA-bd_sf"/>
</dbReference>
<dbReference type="SUPFAM" id="SSF46785">
    <property type="entry name" value="Winged helix' DNA-binding domain"/>
    <property type="match status" value="1"/>
</dbReference>
<dbReference type="Pfam" id="PF12840">
    <property type="entry name" value="HTH_20"/>
    <property type="match status" value="1"/>
</dbReference>
<dbReference type="InterPro" id="IPR011991">
    <property type="entry name" value="ArsR-like_HTH"/>
</dbReference>
<proteinExistence type="predicted"/>
<evidence type="ECO:0000259" key="1">
    <source>
        <dbReference type="SMART" id="SM00418"/>
    </source>
</evidence>
<dbReference type="EMBL" id="CP109546">
    <property type="protein sequence ID" value="WTZ07946.1"/>
    <property type="molecule type" value="Genomic_DNA"/>
</dbReference>
<dbReference type="AlphaFoldDB" id="A0AAU3HR05"/>
<gene>
    <name evidence="2" type="ORF">OG699_08095</name>
</gene>
<name>A0AAU3HR05_9ACTN</name>
<dbReference type="SMART" id="SM00418">
    <property type="entry name" value="HTH_ARSR"/>
    <property type="match status" value="1"/>
</dbReference>
<sequence>MLRIHFTTEDLLKTRVISSPDPMWELVLSVFRLRRRLAVARYEPWYRQVRADAARSDLLQRVRLMLMPMIPASGYFPDFLTPENRRRGGVESIIESVAGSPRSVLRGQLDLLDRGRGSAWLERLYEADLAAREDLRKLLRDYHRIALAPYWNAIRNSVEADRAIRTRALLDGGVHGLLHSYPPLMRWAPPVLHVRYAVEQTLHLNGRGLLLAPSHFGQGPANSLADPALPPVLVYPAGHDRTAAPVTVRALGRLMGGTRASILIATETATTSGELARRVGVSAATVSHHLSALRAAGLLNTLQQGELILHTRTSTGSALVNAAHTSGT</sequence>
<reference evidence="2" key="1">
    <citation type="submission" date="2022-10" db="EMBL/GenBank/DDBJ databases">
        <title>The complete genomes of actinobacterial strains from the NBC collection.</title>
        <authorList>
            <person name="Joergensen T.S."/>
            <person name="Alvarez Arevalo M."/>
            <person name="Sterndorff E.B."/>
            <person name="Faurdal D."/>
            <person name="Vuksanovic O."/>
            <person name="Mourched A.-S."/>
            <person name="Charusanti P."/>
            <person name="Shaw S."/>
            <person name="Blin K."/>
            <person name="Weber T."/>
        </authorList>
    </citation>
    <scope>NUCLEOTIDE SEQUENCE</scope>
    <source>
        <strain evidence="2">NBC_01393</strain>
    </source>
</reference>
<protein>
    <submittedName>
        <fullName evidence="2">Transcriptional regulator</fullName>
    </submittedName>
</protein>
<feature type="domain" description="HTH arsR-type" evidence="1">
    <location>
        <begin position="250"/>
        <end position="324"/>
    </location>
</feature>
<evidence type="ECO:0000313" key="2">
    <source>
        <dbReference type="EMBL" id="WTZ07946.1"/>
    </source>
</evidence>
<organism evidence="2">
    <name type="scientific">Streptomyces sp. NBC_01393</name>
    <dbReference type="NCBI Taxonomy" id="2903851"/>
    <lineage>
        <taxon>Bacteria</taxon>
        <taxon>Bacillati</taxon>
        <taxon>Actinomycetota</taxon>
        <taxon>Actinomycetes</taxon>
        <taxon>Kitasatosporales</taxon>
        <taxon>Streptomycetaceae</taxon>
        <taxon>Streptomyces</taxon>
    </lineage>
</organism>
<accession>A0AAU3HR05</accession>
<dbReference type="GO" id="GO:0003700">
    <property type="term" value="F:DNA-binding transcription factor activity"/>
    <property type="evidence" value="ECO:0007669"/>
    <property type="project" value="InterPro"/>
</dbReference>
<dbReference type="InterPro" id="IPR036390">
    <property type="entry name" value="WH_DNA-bd_sf"/>
</dbReference>